<evidence type="ECO:0000313" key="4">
    <source>
        <dbReference type="Proteomes" id="UP000482209"/>
    </source>
</evidence>
<dbReference type="InterPro" id="IPR025943">
    <property type="entry name" value="Sigma_54_int_dom_ATP-bd_2"/>
</dbReference>
<dbReference type="InterPro" id="IPR020568">
    <property type="entry name" value="Ribosomal_Su5_D2-typ_SF"/>
</dbReference>
<dbReference type="PROSITE" id="PS00676">
    <property type="entry name" value="SIGMA54_INTERACT_2"/>
    <property type="match status" value="1"/>
</dbReference>
<evidence type="ECO:0000259" key="2">
    <source>
        <dbReference type="SMART" id="SM00382"/>
    </source>
</evidence>
<dbReference type="InterPro" id="IPR003593">
    <property type="entry name" value="AAA+_ATPase"/>
</dbReference>
<dbReference type="GO" id="GO:0005524">
    <property type="term" value="F:ATP binding"/>
    <property type="evidence" value="ECO:0007669"/>
    <property type="project" value="InterPro"/>
</dbReference>
<dbReference type="PANTHER" id="PTHR32039">
    <property type="entry name" value="MAGNESIUM-CHELATASE SUBUNIT CHLI"/>
    <property type="match status" value="1"/>
</dbReference>
<organism evidence="3 4">
    <name type="scientific">Velocimicrobium porci</name>
    <dbReference type="NCBI Taxonomy" id="2606634"/>
    <lineage>
        <taxon>Bacteria</taxon>
        <taxon>Bacillati</taxon>
        <taxon>Bacillota</taxon>
        <taxon>Clostridia</taxon>
        <taxon>Lachnospirales</taxon>
        <taxon>Lachnospiraceae</taxon>
        <taxon>Velocimicrobium</taxon>
    </lineage>
</organism>
<feature type="domain" description="AAA+ ATPase" evidence="2">
    <location>
        <begin position="218"/>
        <end position="379"/>
    </location>
</feature>
<dbReference type="Pfam" id="PF13541">
    <property type="entry name" value="ChlI"/>
    <property type="match status" value="1"/>
</dbReference>
<dbReference type="InterPro" id="IPR014721">
    <property type="entry name" value="Ribsml_uS5_D2-typ_fold_subgr"/>
</dbReference>
<dbReference type="Gene3D" id="3.40.50.300">
    <property type="entry name" value="P-loop containing nucleotide triphosphate hydrolases"/>
    <property type="match status" value="1"/>
</dbReference>
<keyword evidence="4" id="KW-1185">Reference proteome</keyword>
<gene>
    <name evidence="3" type="ORF">FYJ58_03920</name>
</gene>
<protein>
    <submittedName>
        <fullName evidence="3">YifB family Mg chelatase-like AAA ATPase</fullName>
    </submittedName>
</protein>
<dbReference type="InterPro" id="IPR025158">
    <property type="entry name" value="Mg_chelat-rel_C"/>
</dbReference>
<dbReference type="Pfam" id="PF01078">
    <property type="entry name" value="Mg_chelatase"/>
    <property type="match status" value="1"/>
</dbReference>
<dbReference type="SMART" id="SM00382">
    <property type="entry name" value="AAA"/>
    <property type="match status" value="1"/>
</dbReference>
<dbReference type="InterPro" id="IPR027417">
    <property type="entry name" value="P-loop_NTPase"/>
</dbReference>
<dbReference type="PANTHER" id="PTHR32039:SF7">
    <property type="entry name" value="COMPETENCE PROTEIN COMM"/>
    <property type="match status" value="1"/>
</dbReference>
<sequence>MISIVSSILLAGIEGTVIRIEADVSDGMPMFSMVGILASEIKESKERVRIAIKNQGYCLQPKRITVNLSPADLRKEGTAFNLPIALAVLASFGYLSQEKLEDIIIVGELSLNGIIHGITGVLPIIYCAKQNGFKKCMIPYENRKEGIVFEDMEIIPVQNLEEAIAYFHGESLSENDYLEFEYDNKNFACNSSSLKHKDFSDIRGQSQAKRAAVIAAAGFHNLLLIGPPGTGKTMIAERMNTILPELSFEESMEISKIYSVAGLLNEQNGRIKERPFRAPHNSITDTALVGGGVTPKPGEISLASGGILFLDELPEFRKGTIELLRQPLEEKKVRITRLRGNISYPADFMLVCAMNPCPCGYFPNRERCLCSEIQVKRYLGRVSRPILDRIDLCVEVLPLAYNQLIKGEEKTSKDLKRIVEVARNIQRERYREWNIRFNSQICGEQFKYFCPLNKEEQIFLEKMFNKFKLSARAYHRILRVARTIADLDEEEMIQKNHLAEAFFYRGVDNQYWENGV</sequence>
<reference evidence="3 4" key="1">
    <citation type="submission" date="2019-08" db="EMBL/GenBank/DDBJ databases">
        <title>In-depth cultivation of the pig gut microbiome towards novel bacterial diversity and tailored functional studies.</title>
        <authorList>
            <person name="Wylensek D."/>
            <person name="Hitch T.C.A."/>
            <person name="Clavel T."/>
        </authorList>
    </citation>
    <scope>NUCLEOTIDE SEQUENCE [LARGE SCALE GENOMIC DNA]</scope>
    <source>
        <strain evidence="3 4">WCA-693-APC-MOT-I</strain>
    </source>
</reference>
<name>A0A6L5XWP9_9FIRM</name>
<dbReference type="SUPFAM" id="SSF54211">
    <property type="entry name" value="Ribosomal protein S5 domain 2-like"/>
    <property type="match status" value="1"/>
</dbReference>
<dbReference type="EMBL" id="VUMT01000004">
    <property type="protein sequence ID" value="MSS63024.1"/>
    <property type="molecule type" value="Genomic_DNA"/>
</dbReference>
<dbReference type="SUPFAM" id="SSF52540">
    <property type="entry name" value="P-loop containing nucleoside triphosphate hydrolases"/>
    <property type="match status" value="1"/>
</dbReference>
<dbReference type="InterPro" id="IPR045006">
    <property type="entry name" value="CHLI-like"/>
</dbReference>
<evidence type="ECO:0000256" key="1">
    <source>
        <dbReference type="ARBA" id="ARBA00006354"/>
    </source>
</evidence>
<dbReference type="InterPro" id="IPR000523">
    <property type="entry name" value="Mg_chelatse_chII-like_cat_dom"/>
</dbReference>
<dbReference type="InterPro" id="IPR004482">
    <property type="entry name" value="Mg_chelat-rel"/>
</dbReference>
<accession>A0A6L5XWP9</accession>
<comment type="caution">
    <text evidence="3">The sequence shown here is derived from an EMBL/GenBank/DDBJ whole genome shotgun (WGS) entry which is preliminary data.</text>
</comment>
<dbReference type="Proteomes" id="UP000482209">
    <property type="component" value="Unassembled WGS sequence"/>
</dbReference>
<proteinExistence type="inferred from homology"/>
<dbReference type="Gene3D" id="3.30.230.10">
    <property type="match status" value="1"/>
</dbReference>
<dbReference type="Pfam" id="PF13335">
    <property type="entry name" value="Mg_chelatase_C"/>
    <property type="match status" value="1"/>
</dbReference>
<dbReference type="RefSeq" id="WP_154517531.1">
    <property type="nucleotide sequence ID" value="NZ_VUMT01000004.1"/>
</dbReference>
<dbReference type="AlphaFoldDB" id="A0A6L5XWP9"/>
<dbReference type="NCBIfam" id="TIGR00368">
    <property type="entry name" value="YifB family Mg chelatase-like AAA ATPase"/>
    <property type="match status" value="1"/>
</dbReference>
<comment type="similarity">
    <text evidence="1">Belongs to the Mg-chelatase subunits D/I family. ComM subfamily.</text>
</comment>
<evidence type="ECO:0000313" key="3">
    <source>
        <dbReference type="EMBL" id="MSS63024.1"/>
    </source>
</evidence>